<accession>A8Q7T9</accession>
<dbReference type="EMBL" id="AAYY01000011">
    <property type="protein sequence ID" value="EDP42361.1"/>
    <property type="molecule type" value="Genomic_DNA"/>
</dbReference>
<evidence type="ECO:0000256" key="1">
    <source>
        <dbReference type="ARBA" id="ARBA00004123"/>
    </source>
</evidence>
<dbReference type="GO" id="GO:0005524">
    <property type="term" value="F:ATP binding"/>
    <property type="evidence" value="ECO:0007669"/>
    <property type="project" value="UniProtKB-KW"/>
</dbReference>
<dbReference type="OrthoDB" id="10265971at2759"/>
<keyword evidence="2" id="KW-0547">Nucleotide-binding</keyword>
<keyword evidence="3" id="KW-0227">DNA damage</keyword>
<feature type="compositionally biased region" description="Basic and acidic residues" evidence="7">
    <location>
        <begin position="1"/>
        <end position="11"/>
    </location>
</feature>
<evidence type="ECO:0000256" key="3">
    <source>
        <dbReference type="ARBA" id="ARBA00022763"/>
    </source>
</evidence>
<feature type="region of interest" description="Disordered" evidence="7">
    <location>
        <begin position="1"/>
        <end position="100"/>
    </location>
</feature>
<dbReference type="InterPro" id="IPR004582">
    <property type="entry name" value="Checkpoint_prot_Rad17_Rad24"/>
</dbReference>
<dbReference type="Proteomes" id="UP000008837">
    <property type="component" value="Unassembled WGS sequence"/>
</dbReference>
<dbReference type="GO" id="GO:0003682">
    <property type="term" value="F:chromatin binding"/>
    <property type="evidence" value="ECO:0007669"/>
    <property type="project" value="TreeGrafter"/>
</dbReference>
<proteinExistence type="predicted"/>
<dbReference type="GO" id="GO:0006281">
    <property type="term" value="P:DNA repair"/>
    <property type="evidence" value="ECO:0007669"/>
    <property type="project" value="InterPro"/>
</dbReference>
<keyword evidence="5" id="KW-0539">Nucleus</keyword>
<dbReference type="FunCoup" id="A8Q7T9">
    <property type="interactions" value="421"/>
</dbReference>
<gene>
    <name evidence="8" type="ORF">MGL_3119</name>
</gene>
<dbReference type="GeneID" id="5853881"/>
<dbReference type="AlphaFoldDB" id="A8Q7T9"/>
<reference evidence="8 9" key="1">
    <citation type="journal article" date="2007" name="Proc. Natl. Acad. Sci. U.S.A.">
        <title>Dandruff-associated Malassezia genomes reveal convergent and divergent virulence traits shared with plant and human fungal pathogens.</title>
        <authorList>
            <person name="Xu J."/>
            <person name="Saunders C.W."/>
            <person name="Hu P."/>
            <person name="Grant R.A."/>
            <person name="Boekhout T."/>
            <person name="Kuramae E.E."/>
            <person name="Kronstad J.W."/>
            <person name="Deangelis Y.M."/>
            <person name="Reeder N.L."/>
            <person name="Johnstone K.R."/>
            <person name="Leland M."/>
            <person name="Fieno A.M."/>
            <person name="Begley W.M."/>
            <person name="Sun Y."/>
            <person name="Lacey M.P."/>
            <person name="Chaudhary T."/>
            <person name="Keough T."/>
            <person name="Chu L."/>
            <person name="Sears R."/>
            <person name="Yuan B."/>
            <person name="Dawson T.L.Jr."/>
        </authorList>
    </citation>
    <scope>NUCLEOTIDE SEQUENCE [LARGE SCALE GENOMIC DNA]</scope>
    <source>
        <strain evidence="9">ATCC MYA-4612 / CBS 7966</strain>
    </source>
</reference>
<feature type="compositionally biased region" description="Polar residues" evidence="7">
    <location>
        <begin position="17"/>
        <end position="27"/>
    </location>
</feature>
<comment type="caution">
    <text evidence="8">The sequence shown here is derived from an EMBL/GenBank/DDBJ whole genome shotgun (WGS) entry which is preliminary data.</text>
</comment>
<evidence type="ECO:0000313" key="8">
    <source>
        <dbReference type="EMBL" id="EDP42361.1"/>
    </source>
</evidence>
<evidence type="ECO:0000256" key="5">
    <source>
        <dbReference type="ARBA" id="ARBA00023242"/>
    </source>
</evidence>
<dbReference type="InParanoid" id="A8Q7T9"/>
<feature type="compositionally biased region" description="Polar residues" evidence="7">
    <location>
        <begin position="76"/>
        <end position="96"/>
    </location>
</feature>
<evidence type="ECO:0000313" key="9">
    <source>
        <dbReference type="Proteomes" id="UP000008837"/>
    </source>
</evidence>
<comment type="subcellular location">
    <subcellularLocation>
        <location evidence="1">Nucleus</location>
    </subcellularLocation>
</comment>
<dbReference type="KEGG" id="mgl:MGL_3119"/>
<keyword evidence="4" id="KW-0067">ATP-binding</keyword>
<sequence>MPRSTTRDVRGRLALVQRTSHASSSARDVTHGPEHAPTQGPGPTLASTNAREHGRRTHGGNHGSSRAGYSGRGDNVPTSMQIKHTRPTESLSSLQDTHTHPSDTLATLAVHKRKVADVRVWLTEALDGTPTLAKYRAEPEQSVTPFFSVVDRFSAFLQSVLRFAPLPLASRDSNRSWRARSTASVSLTEKSNDEQKRHRQRRIILVEDWPNLTHERTREGVHRALERFIHSAGQVPLVLIVSDTVPRADTDANANDTFSWRSRRAVQMNIRMAVPESVRMHPALTEIRFNPLTTRMILGALTAQAPSHIPRHVLNAIAEAAGGDIRSATNAVAMLKNVPPNNVCHESAAALGNESESALVLFHALGRVLYNKRAGDAGETLDAKTAAAGSMGDKMSLDICATSTEESSIPESSPPPPPWLVHQRPSLVNIETLWSHLPVDATTFQLYLHHNMLAFMDDTDEALLALEAMSFADTFCRKCA</sequence>
<dbReference type="GO" id="GO:0000077">
    <property type="term" value="P:DNA damage checkpoint signaling"/>
    <property type="evidence" value="ECO:0007669"/>
    <property type="project" value="TreeGrafter"/>
</dbReference>
<evidence type="ECO:0000256" key="4">
    <source>
        <dbReference type="ARBA" id="ARBA00022840"/>
    </source>
</evidence>
<keyword evidence="6" id="KW-0131">Cell cycle</keyword>
<dbReference type="STRING" id="425265.A8Q7T9"/>
<evidence type="ECO:0000256" key="7">
    <source>
        <dbReference type="SAM" id="MobiDB-lite"/>
    </source>
</evidence>
<dbReference type="GO" id="GO:0003689">
    <property type="term" value="F:DNA clamp loader activity"/>
    <property type="evidence" value="ECO:0007669"/>
    <property type="project" value="TreeGrafter"/>
</dbReference>
<evidence type="ECO:0000256" key="6">
    <source>
        <dbReference type="ARBA" id="ARBA00023306"/>
    </source>
</evidence>
<keyword evidence="9" id="KW-1185">Reference proteome</keyword>
<dbReference type="GO" id="GO:0005634">
    <property type="term" value="C:nucleus"/>
    <property type="evidence" value="ECO:0007669"/>
    <property type="project" value="UniProtKB-SubCell"/>
</dbReference>
<dbReference type="GO" id="GO:0033314">
    <property type="term" value="P:mitotic DNA replication checkpoint signaling"/>
    <property type="evidence" value="ECO:0007669"/>
    <property type="project" value="TreeGrafter"/>
</dbReference>
<dbReference type="VEuPathDB" id="FungiDB:MGL_3119"/>
<dbReference type="PANTHER" id="PTHR12172:SF0">
    <property type="entry name" value="CELL CYCLE CHECKPOINT PROTEIN RAD17"/>
    <property type="match status" value="1"/>
</dbReference>
<name>A8Q7T9_MALGO</name>
<dbReference type="RefSeq" id="XP_001729575.1">
    <property type="nucleotide sequence ID" value="XM_001729523.1"/>
</dbReference>
<dbReference type="PANTHER" id="PTHR12172">
    <property type="entry name" value="CELL CYCLE CHECKPOINT PROTEIN RAD17"/>
    <property type="match status" value="1"/>
</dbReference>
<organism evidence="8 9">
    <name type="scientific">Malassezia globosa (strain ATCC MYA-4612 / CBS 7966)</name>
    <name type="common">Dandruff-associated fungus</name>
    <dbReference type="NCBI Taxonomy" id="425265"/>
    <lineage>
        <taxon>Eukaryota</taxon>
        <taxon>Fungi</taxon>
        <taxon>Dikarya</taxon>
        <taxon>Basidiomycota</taxon>
        <taxon>Ustilaginomycotina</taxon>
        <taxon>Malasseziomycetes</taxon>
        <taxon>Malasseziales</taxon>
        <taxon>Malasseziaceae</taxon>
        <taxon>Malassezia</taxon>
    </lineage>
</organism>
<protein>
    <submittedName>
        <fullName evidence="8">Uncharacterized protein</fullName>
    </submittedName>
</protein>
<evidence type="ECO:0000256" key="2">
    <source>
        <dbReference type="ARBA" id="ARBA00022741"/>
    </source>
</evidence>